<comment type="subcellular location">
    <subcellularLocation>
        <location evidence="1 7">Cell membrane</location>
        <topology evidence="1 7">Multi-pass membrane protein</topology>
    </subcellularLocation>
</comment>
<dbReference type="CDD" id="cd06261">
    <property type="entry name" value="TM_PBP2"/>
    <property type="match status" value="1"/>
</dbReference>
<evidence type="ECO:0000256" key="1">
    <source>
        <dbReference type="ARBA" id="ARBA00004651"/>
    </source>
</evidence>
<dbReference type="PANTHER" id="PTHR43386">
    <property type="entry name" value="OLIGOPEPTIDE TRANSPORT SYSTEM PERMEASE PROTEIN APPC"/>
    <property type="match status" value="1"/>
</dbReference>
<comment type="similarity">
    <text evidence="7">Belongs to the binding-protein-dependent transport system permease family.</text>
</comment>
<dbReference type="Gene3D" id="1.10.3720.10">
    <property type="entry name" value="MetI-like"/>
    <property type="match status" value="1"/>
</dbReference>
<evidence type="ECO:0000259" key="8">
    <source>
        <dbReference type="PROSITE" id="PS50928"/>
    </source>
</evidence>
<proteinExistence type="inferred from homology"/>
<accession>A0A2X0IFT6</accession>
<evidence type="ECO:0000256" key="6">
    <source>
        <dbReference type="ARBA" id="ARBA00023136"/>
    </source>
</evidence>
<keyword evidence="4 7" id="KW-0812">Transmembrane</keyword>
<dbReference type="InterPro" id="IPR035906">
    <property type="entry name" value="MetI-like_sf"/>
</dbReference>
<dbReference type="Pfam" id="PF00528">
    <property type="entry name" value="BPD_transp_1"/>
    <property type="match status" value="1"/>
</dbReference>
<evidence type="ECO:0000256" key="4">
    <source>
        <dbReference type="ARBA" id="ARBA00022692"/>
    </source>
</evidence>
<evidence type="ECO:0000256" key="2">
    <source>
        <dbReference type="ARBA" id="ARBA00022448"/>
    </source>
</evidence>
<dbReference type="InterPro" id="IPR025966">
    <property type="entry name" value="OppC_N"/>
</dbReference>
<keyword evidence="3" id="KW-1003">Cell membrane</keyword>
<dbReference type="PANTHER" id="PTHR43386:SF1">
    <property type="entry name" value="D,D-DIPEPTIDE TRANSPORT SYSTEM PERMEASE PROTEIN DDPC-RELATED"/>
    <property type="match status" value="1"/>
</dbReference>
<evidence type="ECO:0000313" key="9">
    <source>
        <dbReference type="EMBL" id="RAG82483.1"/>
    </source>
</evidence>
<dbReference type="GO" id="GO:0005886">
    <property type="term" value="C:plasma membrane"/>
    <property type="evidence" value="ECO:0007669"/>
    <property type="project" value="UniProtKB-SubCell"/>
</dbReference>
<evidence type="ECO:0000256" key="5">
    <source>
        <dbReference type="ARBA" id="ARBA00022989"/>
    </source>
</evidence>
<evidence type="ECO:0000313" key="10">
    <source>
        <dbReference type="Proteomes" id="UP000248889"/>
    </source>
</evidence>
<dbReference type="Pfam" id="PF12911">
    <property type="entry name" value="OppC_N"/>
    <property type="match status" value="1"/>
</dbReference>
<protein>
    <submittedName>
        <fullName evidence="9">ABC transporter permease</fullName>
    </submittedName>
</protein>
<reference evidence="9 10" key="1">
    <citation type="submission" date="2018-06" db="EMBL/GenBank/DDBJ databases">
        <title>Streptacidiphilus pinicola sp. nov., isolated from pine grove soil.</title>
        <authorList>
            <person name="Roh S.G."/>
            <person name="Park S."/>
            <person name="Kim M.-K."/>
            <person name="Yun B.-R."/>
            <person name="Park J."/>
            <person name="Kim M.J."/>
            <person name="Kim Y.S."/>
            <person name="Kim S.B."/>
        </authorList>
    </citation>
    <scope>NUCLEOTIDE SEQUENCE [LARGE SCALE GENOMIC DNA]</scope>
    <source>
        <strain evidence="9 10">MMS16-CNU450</strain>
    </source>
</reference>
<feature type="transmembrane region" description="Helical" evidence="7">
    <location>
        <begin position="273"/>
        <end position="295"/>
    </location>
</feature>
<dbReference type="GO" id="GO:0055085">
    <property type="term" value="P:transmembrane transport"/>
    <property type="evidence" value="ECO:0007669"/>
    <property type="project" value="InterPro"/>
</dbReference>
<dbReference type="EMBL" id="QKYN01000113">
    <property type="protein sequence ID" value="RAG82483.1"/>
    <property type="molecule type" value="Genomic_DNA"/>
</dbReference>
<dbReference type="PROSITE" id="PS50928">
    <property type="entry name" value="ABC_TM1"/>
    <property type="match status" value="1"/>
</dbReference>
<dbReference type="RefSeq" id="WP_111505322.1">
    <property type="nucleotide sequence ID" value="NZ_QKYN01000113.1"/>
</dbReference>
<keyword evidence="2 7" id="KW-0813">Transport</keyword>
<evidence type="ECO:0000256" key="3">
    <source>
        <dbReference type="ARBA" id="ARBA00022475"/>
    </source>
</evidence>
<dbReference type="OrthoDB" id="9812701at2"/>
<dbReference type="InterPro" id="IPR000515">
    <property type="entry name" value="MetI-like"/>
</dbReference>
<dbReference type="AlphaFoldDB" id="A0A2X0IFT6"/>
<keyword evidence="5 7" id="KW-1133">Transmembrane helix</keyword>
<comment type="caution">
    <text evidence="9">The sequence shown here is derived from an EMBL/GenBank/DDBJ whole genome shotgun (WGS) entry which is preliminary data.</text>
</comment>
<dbReference type="InterPro" id="IPR050366">
    <property type="entry name" value="BP-dependent_transpt_permease"/>
</dbReference>
<sequence length="309" mass="32389">MSTLDPVGDAALVPAAGPVRGPDAPAAPRGSGRLTVEAFLRNRRALVGLGLVVVVALFCFLGPLLYRTDQITVRLDLADLSPSGENPLGTDASGYDVLGRLMTGGQSSLELGFAVALTTTVFGTLYGAAAGFVGGVVDAVMMRVIDTFLAVPSIVLLLMMVSMFTPTLWGIVLLLSALSWLSSARLVRGEVLTLRTREFVQAARMMGGTGRRIVLRHLVPNAAGVIIVSGTFTIADSILTLSALSFLGLGLPPPHADWGSMLSAGLNSLYDGYWWQVYPAAAILIVTVVAFNLIGDAVHDALDSRSPNP</sequence>
<keyword evidence="10" id="KW-1185">Reference proteome</keyword>
<evidence type="ECO:0000256" key="7">
    <source>
        <dbReference type="RuleBase" id="RU363032"/>
    </source>
</evidence>
<feature type="domain" description="ABC transmembrane type-1" evidence="8">
    <location>
        <begin position="109"/>
        <end position="295"/>
    </location>
</feature>
<keyword evidence="6 7" id="KW-0472">Membrane</keyword>
<organism evidence="9 10">
    <name type="scientific">Streptacidiphilus pinicola</name>
    <dbReference type="NCBI Taxonomy" id="2219663"/>
    <lineage>
        <taxon>Bacteria</taxon>
        <taxon>Bacillati</taxon>
        <taxon>Actinomycetota</taxon>
        <taxon>Actinomycetes</taxon>
        <taxon>Kitasatosporales</taxon>
        <taxon>Streptomycetaceae</taxon>
        <taxon>Streptacidiphilus</taxon>
    </lineage>
</organism>
<feature type="transmembrane region" description="Helical" evidence="7">
    <location>
        <begin position="45"/>
        <end position="66"/>
    </location>
</feature>
<gene>
    <name evidence="9" type="ORF">DN069_27265</name>
</gene>
<name>A0A2X0IFT6_9ACTN</name>
<dbReference type="SUPFAM" id="SSF161098">
    <property type="entry name" value="MetI-like"/>
    <property type="match status" value="1"/>
</dbReference>
<feature type="transmembrane region" description="Helical" evidence="7">
    <location>
        <begin position="222"/>
        <end position="253"/>
    </location>
</feature>
<dbReference type="Proteomes" id="UP000248889">
    <property type="component" value="Unassembled WGS sequence"/>
</dbReference>
<feature type="transmembrane region" description="Helical" evidence="7">
    <location>
        <begin position="111"/>
        <end position="137"/>
    </location>
</feature>